<dbReference type="NCBIfam" id="NF001750">
    <property type="entry name" value="PRK00476.1"/>
    <property type="match status" value="1"/>
</dbReference>
<dbReference type="SUPFAM" id="SSF55681">
    <property type="entry name" value="Class II aaRS and biotin synthetases"/>
    <property type="match status" value="1"/>
</dbReference>
<dbReference type="GO" id="GO:0005739">
    <property type="term" value="C:mitochondrion"/>
    <property type="evidence" value="ECO:0007669"/>
    <property type="project" value="TreeGrafter"/>
</dbReference>
<dbReference type="GO" id="GO:0005524">
    <property type="term" value="F:ATP binding"/>
    <property type="evidence" value="ECO:0007669"/>
    <property type="project" value="UniProtKB-KW"/>
</dbReference>
<dbReference type="InterPro" id="IPR006195">
    <property type="entry name" value="aa-tRNA-synth_II"/>
</dbReference>
<evidence type="ECO:0000313" key="9">
    <source>
        <dbReference type="Proteomes" id="UP001244011"/>
    </source>
</evidence>
<dbReference type="AlphaFoldDB" id="A0AAJ0BVP8"/>
<reference evidence="8" key="1">
    <citation type="submission" date="2023-06" db="EMBL/GenBank/DDBJ databases">
        <title>Genome-scale phylogeny and comparative genomics of the fungal order Sordariales.</title>
        <authorList>
            <consortium name="Lawrence Berkeley National Laboratory"/>
            <person name="Hensen N."/>
            <person name="Bonometti L."/>
            <person name="Westerberg I."/>
            <person name="Brannstrom I.O."/>
            <person name="Guillou S."/>
            <person name="Cros-Aarteil S."/>
            <person name="Calhoun S."/>
            <person name="Haridas S."/>
            <person name="Kuo A."/>
            <person name="Mondo S."/>
            <person name="Pangilinan J."/>
            <person name="Riley R."/>
            <person name="Labutti K."/>
            <person name="Andreopoulos B."/>
            <person name="Lipzen A."/>
            <person name="Chen C."/>
            <person name="Yanf M."/>
            <person name="Daum C."/>
            <person name="Ng V."/>
            <person name="Clum A."/>
            <person name="Steindorff A."/>
            <person name="Ohm R."/>
            <person name="Martin F."/>
            <person name="Silar P."/>
            <person name="Natvig D."/>
            <person name="Lalanne C."/>
            <person name="Gautier V."/>
            <person name="Ament-Velasquez S.L."/>
            <person name="Kruys A."/>
            <person name="Hutchinson M.I."/>
            <person name="Powell A.J."/>
            <person name="Barry K."/>
            <person name="Miller A.N."/>
            <person name="Grigoriev I.V."/>
            <person name="Debuchy R."/>
            <person name="Gladieux P."/>
            <person name="Thoren M.H."/>
            <person name="Johannesson H."/>
        </authorList>
    </citation>
    <scope>NUCLEOTIDE SEQUENCE</scope>
    <source>
        <strain evidence="8">8032-3</strain>
    </source>
</reference>
<keyword evidence="2" id="KW-0436">Ligase</keyword>
<dbReference type="Gene3D" id="3.30.930.10">
    <property type="entry name" value="Bira Bifunctional Protein, Domain 2"/>
    <property type="match status" value="1"/>
</dbReference>
<dbReference type="GO" id="GO:0006422">
    <property type="term" value="P:aspartyl-tRNA aminoacylation"/>
    <property type="evidence" value="ECO:0007669"/>
    <property type="project" value="TreeGrafter"/>
</dbReference>
<evidence type="ECO:0000256" key="4">
    <source>
        <dbReference type="ARBA" id="ARBA00022840"/>
    </source>
</evidence>
<dbReference type="EMBL" id="MU839018">
    <property type="protein sequence ID" value="KAK1764867.1"/>
    <property type="molecule type" value="Genomic_DNA"/>
</dbReference>
<evidence type="ECO:0000313" key="8">
    <source>
        <dbReference type="EMBL" id="KAK1764867.1"/>
    </source>
</evidence>
<dbReference type="GeneID" id="85314373"/>
<dbReference type="InterPro" id="IPR004115">
    <property type="entry name" value="GAD-like_sf"/>
</dbReference>
<dbReference type="SUPFAM" id="SSF50249">
    <property type="entry name" value="Nucleic acid-binding proteins"/>
    <property type="match status" value="1"/>
</dbReference>
<feature type="domain" description="Aminoacyl-transfer RNA synthetases class-II family profile" evidence="7">
    <location>
        <begin position="161"/>
        <end position="622"/>
    </location>
</feature>
<keyword evidence="6" id="KW-0030">Aminoacyl-tRNA synthetase</keyword>
<dbReference type="InterPro" id="IPR004364">
    <property type="entry name" value="Aa-tRNA-synt_II"/>
</dbReference>
<name>A0AAJ0BVP8_9PEZI</name>
<dbReference type="InterPro" id="IPR002312">
    <property type="entry name" value="Asp/Asn-tRNA-synth_IIb"/>
</dbReference>
<dbReference type="HAMAP" id="MF_00044">
    <property type="entry name" value="Asp_tRNA_synth_type1"/>
    <property type="match status" value="1"/>
</dbReference>
<dbReference type="InterPro" id="IPR045864">
    <property type="entry name" value="aa-tRNA-synth_II/BPL/LPL"/>
</dbReference>
<dbReference type="InterPro" id="IPR004524">
    <property type="entry name" value="Asp-tRNA-ligase_1"/>
</dbReference>
<evidence type="ECO:0000256" key="6">
    <source>
        <dbReference type="ARBA" id="ARBA00023146"/>
    </source>
</evidence>
<dbReference type="InterPro" id="IPR012340">
    <property type="entry name" value="NA-bd_OB-fold"/>
</dbReference>
<keyword evidence="5" id="KW-0648">Protein biosynthesis</keyword>
<dbReference type="GO" id="GO:0004815">
    <property type="term" value="F:aspartate-tRNA ligase activity"/>
    <property type="evidence" value="ECO:0007669"/>
    <property type="project" value="TreeGrafter"/>
</dbReference>
<dbReference type="PANTHER" id="PTHR22594:SF5">
    <property type="entry name" value="ASPARTATE--TRNA LIGASE, MITOCHONDRIAL"/>
    <property type="match status" value="1"/>
</dbReference>
<accession>A0AAJ0BVP8</accession>
<dbReference type="Gene3D" id="2.40.50.140">
    <property type="entry name" value="Nucleic acid-binding proteins"/>
    <property type="match status" value="1"/>
</dbReference>
<dbReference type="NCBIfam" id="TIGR00459">
    <property type="entry name" value="aspS_bact"/>
    <property type="match status" value="1"/>
</dbReference>
<dbReference type="PANTHER" id="PTHR22594">
    <property type="entry name" value="ASPARTYL/LYSYL-TRNA SYNTHETASE"/>
    <property type="match status" value="1"/>
</dbReference>
<evidence type="ECO:0000256" key="1">
    <source>
        <dbReference type="ARBA" id="ARBA00006303"/>
    </source>
</evidence>
<comment type="similarity">
    <text evidence="1">Belongs to the class-II aminoacyl-tRNA synthetase family. Type 1 subfamily.</text>
</comment>
<dbReference type="PRINTS" id="PR01042">
    <property type="entry name" value="TRNASYNTHASP"/>
</dbReference>
<sequence>MAQGQLSVDQLLIHFPSAYQASELQVGKKVTVHGFLSRRRVKHSKLVFADIRTKTGPPVQITSSFEEKDSPASLVNKALKSIPLHSPVSVTGTVTKLHSRDADGARLGPNVDRIDLSLDSIQALNPFPRDIIVSDGVQFPASSRHLQIRFSESLRERLVFRSHVSKQLRDSLDHLNFCEYETPILFKSTPEGAREFIVPSRRRGLAYALPQSPQQYKQILVASGVGNYYQFARCFRDEDLRSDRQPEFTQLDLEMAFATGEDVMRTVEALIKDLLKKLGAGYTVRQVGDELVPYPKSGSNHTGASHWQIEDAPFPRITYQEAMEQYGSDKPDVRIPCVIRRIDSILPRPFVQMISDLEEPVVEAIKLRLEGNPPENWSFIRSFMDSLPTSLAKNPHGAPAVLMFDTSKPMCGLSSLGHEAFAALTSGGPGFEDFADLEDGDVLVIQARENKPFQGGSTALGNLRLAAYQDAISKGLVPRDDSFNFLWVHGFPLFTPDSDEGPGQGGRAGFSATHHPFTAPLTDADFELLASDPLKARADHYDLVVNGVELGGGSRRIHVAKVQEYVMRHILEMPDDGVAQFAHLLEALRAGCPPHAGFALGFDRLVALLSGTGSVRDVIVFPKSMKGEDLMVKSPGRITGEQLQTYHLALQPKK</sequence>
<keyword evidence="3" id="KW-0547">Nucleotide-binding</keyword>
<dbReference type="Pfam" id="PF00152">
    <property type="entry name" value="tRNA-synt_2"/>
    <property type="match status" value="1"/>
</dbReference>
<gene>
    <name evidence="8" type="ORF">QBC33DRAFT_580137</name>
</gene>
<dbReference type="PROSITE" id="PS50862">
    <property type="entry name" value="AA_TRNA_LIGASE_II"/>
    <property type="match status" value="1"/>
</dbReference>
<dbReference type="Proteomes" id="UP001244011">
    <property type="component" value="Unassembled WGS sequence"/>
</dbReference>
<dbReference type="RefSeq" id="XP_060281080.1">
    <property type="nucleotide sequence ID" value="XM_060431186.1"/>
</dbReference>
<organism evidence="8 9">
    <name type="scientific">Phialemonium atrogriseum</name>
    <dbReference type="NCBI Taxonomy" id="1093897"/>
    <lineage>
        <taxon>Eukaryota</taxon>
        <taxon>Fungi</taxon>
        <taxon>Dikarya</taxon>
        <taxon>Ascomycota</taxon>
        <taxon>Pezizomycotina</taxon>
        <taxon>Sordariomycetes</taxon>
        <taxon>Sordariomycetidae</taxon>
        <taxon>Cephalothecales</taxon>
        <taxon>Cephalothecaceae</taxon>
        <taxon>Phialemonium</taxon>
    </lineage>
</organism>
<evidence type="ECO:0000256" key="5">
    <source>
        <dbReference type="ARBA" id="ARBA00022917"/>
    </source>
</evidence>
<evidence type="ECO:0000259" key="7">
    <source>
        <dbReference type="PROSITE" id="PS50862"/>
    </source>
</evidence>
<proteinExistence type="inferred from homology"/>
<dbReference type="Gene3D" id="3.30.1360.30">
    <property type="entry name" value="GAD-like domain"/>
    <property type="match status" value="1"/>
</dbReference>
<evidence type="ECO:0000256" key="3">
    <source>
        <dbReference type="ARBA" id="ARBA00022741"/>
    </source>
</evidence>
<keyword evidence="9" id="KW-1185">Reference proteome</keyword>
<evidence type="ECO:0000256" key="2">
    <source>
        <dbReference type="ARBA" id="ARBA00022598"/>
    </source>
</evidence>
<protein>
    <submittedName>
        <fullName evidence="8">Aspartyl-tRNA synthetase</fullName>
    </submittedName>
</protein>
<comment type="caution">
    <text evidence="8">The sequence shown here is derived from an EMBL/GenBank/DDBJ whole genome shotgun (WGS) entry which is preliminary data.</text>
</comment>
<keyword evidence="4" id="KW-0067">ATP-binding</keyword>